<dbReference type="AlphaFoldDB" id="A0A2V1H0Z2"/>
<feature type="domain" description="HTH cro/C1-type" evidence="1">
    <location>
        <begin position="33"/>
        <end position="78"/>
    </location>
</feature>
<dbReference type="SUPFAM" id="SSF47413">
    <property type="entry name" value="lambda repressor-like DNA-binding domains"/>
    <property type="match status" value="1"/>
</dbReference>
<name>A0A2V1H0Z2_9GAMM</name>
<gene>
    <name evidence="2" type="ORF">DC094_04850</name>
</gene>
<sequence length="108" mass="11995">MKKNKGSPLKRGATVFPRNMKTLHLLGENILLAMKRRGINQEMMFSRTGISKPTLRKITKGDPSVSIGHYVNVLAALNLLDDLAKVALDDELGRKLQDIELLKKKVGS</sequence>
<evidence type="ECO:0000259" key="1">
    <source>
        <dbReference type="Pfam" id="PF01381"/>
    </source>
</evidence>
<comment type="caution">
    <text evidence="2">The sequence shown here is derived from an EMBL/GenBank/DDBJ whole genome shotgun (WGS) entry which is preliminary data.</text>
</comment>
<dbReference type="CDD" id="cd00093">
    <property type="entry name" value="HTH_XRE"/>
    <property type="match status" value="1"/>
</dbReference>
<dbReference type="EMBL" id="QDDL01000001">
    <property type="protein sequence ID" value="PVZ72339.1"/>
    <property type="molecule type" value="Genomic_DNA"/>
</dbReference>
<dbReference type="GO" id="GO:0003677">
    <property type="term" value="F:DNA binding"/>
    <property type="evidence" value="ECO:0007669"/>
    <property type="project" value="InterPro"/>
</dbReference>
<protein>
    <submittedName>
        <fullName evidence="2">Transcriptional regulator</fullName>
    </submittedName>
</protein>
<dbReference type="InterPro" id="IPR001387">
    <property type="entry name" value="Cro/C1-type_HTH"/>
</dbReference>
<dbReference type="Proteomes" id="UP000244906">
    <property type="component" value="Unassembled WGS sequence"/>
</dbReference>
<proteinExistence type="predicted"/>
<accession>A0A2V1H0Z2</accession>
<reference evidence="2 3" key="1">
    <citation type="submission" date="2018-04" db="EMBL/GenBank/DDBJ databases">
        <title>Thalassorhabdus spongiae gen. nov., sp. nov., isolated from a marine sponge in South-West Iceland.</title>
        <authorList>
            <person name="Knobloch S."/>
            <person name="Daussin A."/>
            <person name="Johannsson R."/>
            <person name="Marteinsson V.T."/>
        </authorList>
    </citation>
    <scope>NUCLEOTIDE SEQUENCE [LARGE SCALE GENOMIC DNA]</scope>
    <source>
        <strain evidence="2 3">Hp12</strain>
    </source>
</reference>
<organism evidence="2 3">
    <name type="scientific">Pelagibaculum spongiae</name>
    <dbReference type="NCBI Taxonomy" id="2080658"/>
    <lineage>
        <taxon>Bacteria</taxon>
        <taxon>Pseudomonadati</taxon>
        <taxon>Pseudomonadota</taxon>
        <taxon>Gammaproteobacteria</taxon>
        <taxon>Oceanospirillales</taxon>
        <taxon>Pelagibaculum</taxon>
    </lineage>
</organism>
<evidence type="ECO:0000313" key="2">
    <source>
        <dbReference type="EMBL" id="PVZ72339.1"/>
    </source>
</evidence>
<evidence type="ECO:0000313" key="3">
    <source>
        <dbReference type="Proteomes" id="UP000244906"/>
    </source>
</evidence>
<dbReference type="RefSeq" id="WP_116685925.1">
    <property type="nucleotide sequence ID" value="NZ_CAWNYD010000001.1"/>
</dbReference>
<dbReference type="Pfam" id="PF01381">
    <property type="entry name" value="HTH_3"/>
    <property type="match status" value="1"/>
</dbReference>
<dbReference type="InterPro" id="IPR010982">
    <property type="entry name" value="Lambda_DNA-bd_dom_sf"/>
</dbReference>
<keyword evidence="3" id="KW-1185">Reference proteome</keyword>
<dbReference type="OrthoDB" id="5422231at2"/>
<dbReference type="Gene3D" id="1.10.260.40">
    <property type="entry name" value="lambda repressor-like DNA-binding domains"/>
    <property type="match status" value="1"/>
</dbReference>